<feature type="region of interest" description="Disordered" evidence="15">
    <location>
        <begin position="310"/>
        <end position="351"/>
    </location>
</feature>
<keyword evidence="5" id="KW-0949">S-adenosyl-L-methionine</keyword>
<evidence type="ECO:0000256" key="10">
    <source>
        <dbReference type="ARBA" id="ARBA00023242"/>
    </source>
</evidence>
<feature type="domain" description="SET" evidence="17">
    <location>
        <begin position="1010"/>
        <end position="1127"/>
    </location>
</feature>
<feature type="region of interest" description="Disordered" evidence="15">
    <location>
        <begin position="1"/>
        <end position="53"/>
    </location>
</feature>
<dbReference type="InterPro" id="IPR012677">
    <property type="entry name" value="Nucleotide-bd_a/b_plait_sf"/>
</dbReference>
<keyword evidence="10" id="KW-0539">Nucleus</keyword>
<organism evidence="19 20">
    <name type="scientific">Amphibalanus amphitrite</name>
    <name type="common">Striped barnacle</name>
    <name type="synonym">Balanus amphitrite</name>
    <dbReference type="NCBI Taxonomy" id="1232801"/>
    <lineage>
        <taxon>Eukaryota</taxon>
        <taxon>Metazoa</taxon>
        <taxon>Ecdysozoa</taxon>
        <taxon>Arthropoda</taxon>
        <taxon>Crustacea</taxon>
        <taxon>Multicrustacea</taxon>
        <taxon>Cirripedia</taxon>
        <taxon>Thoracica</taxon>
        <taxon>Thoracicalcarea</taxon>
        <taxon>Balanomorpha</taxon>
        <taxon>Balanoidea</taxon>
        <taxon>Balanidae</taxon>
        <taxon>Amphibalaninae</taxon>
        <taxon>Amphibalanus</taxon>
    </lineage>
</organism>
<dbReference type="SUPFAM" id="SSF82199">
    <property type="entry name" value="SET domain"/>
    <property type="match status" value="1"/>
</dbReference>
<evidence type="ECO:0000256" key="3">
    <source>
        <dbReference type="ARBA" id="ARBA00022603"/>
    </source>
</evidence>
<evidence type="ECO:0000256" key="13">
    <source>
        <dbReference type="ARBA" id="ARBA00049129"/>
    </source>
</evidence>
<keyword evidence="6" id="KW-0156">Chromatin regulator</keyword>
<dbReference type="SMART" id="SM00508">
    <property type="entry name" value="PostSET"/>
    <property type="match status" value="1"/>
</dbReference>
<dbReference type="InterPro" id="IPR003616">
    <property type="entry name" value="Post-SET_dom"/>
</dbReference>
<feature type="compositionally biased region" description="Acidic residues" evidence="15">
    <location>
        <begin position="749"/>
        <end position="759"/>
    </location>
</feature>
<dbReference type="SMART" id="SM00360">
    <property type="entry name" value="RRM"/>
    <property type="match status" value="1"/>
</dbReference>
<dbReference type="PROSITE" id="PS50868">
    <property type="entry name" value="POST_SET"/>
    <property type="match status" value="1"/>
</dbReference>
<evidence type="ECO:0000256" key="12">
    <source>
        <dbReference type="ARBA" id="ARBA00047583"/>
    </source>
</evidence>
<feature type="domain" description="Post-SET" evidence="18">
    <location>
        <begin position="1133"/>
        <end position="1149"/>
    </location>
</feature>
<keyword evidence="7 14" id="KW-0694">RNA-binding</keyword>
<evidence type="ECO:0000259" key="17">
    <source>
        <dbReference type="PROSITE" id="PS50280"/>
    </source>
</evidence>
<keyword evidence="20" id="KW-1185">Reference proteome</keyword>
<dbReference type="EC" id="2.1.1.354" evidence="2"/>
<dbReference type="PANTHER" id="PTHR45814">
    <property type="entry name" value="HISTONE-LYSINE N-METHYLTRANSFERASE SETD1"/>
    <property type="match status" value="1"/>
</dbReference>
<dbReference type="PROSITE" id="PS50102">
    <property type="entry name" value="RRM"/>
    <property type="match status" value="1"/>
</dbReference>
<comment type="catalytic activity">
    <reaction evidence="13">
        <text>N(6),N(6)-dimethyl-L-lysyl(4)-[histone H3] + S-adenosyl-L-methionine = N(6),N(6),N(6)-trimethyl-L-lysyl(4)-[histone H3] + S-adenosyl-L-homocysteine + H(+)</text>
        <dbReference type="Rhea" id="RHEA:60272"/>
        <dbReference type="Rhea" id="RHEA-COMP:15537"/>
        <dbReference type="Rhea" id="RHEA-COMP:15540"/>
        <dbReference type="ChEBI" id="CHEBI:15378"/>
        <dbReference type="ChEBI" id="CHEBI:57856"/>
        <dbReference type="ChEBI" id="CHEBI:59789"/>
        <dbReference type="ChEBI" id="CHEBI:61961"/>
        <dbReference type="ChEBI" id="CHEBI:61976"/>
    </reaction>
</comment>
<feature type="region of interest" description="Disordered" evidence="15">
    <location>
        <begin position="799"/>
        <end position="837"/>
    </location>
</feature>
<dbReference type="FunFam" id="2.170.270.10:FF:000010">
    <property type="entry name" value="Histone-lysine N-methyltransferase"/>
    <property type="match status" value="1"/>
</dbReference>
<dbReference type="SMART" id="SM01291">
    <property type="entry name" value="N-SET"/>
    <property type="match status" value="1"/>
</dbReference>
<sequence length="1149" mass="127558">MNEIMERLPHGSSHHHNHHHHHKNHQNHSHNQFHHNHHPPKDKQPPPPKYKSYKLLSDPCIIQGAAKVYRYDGRVPNDALYPAVQVRDPRSSITRLWARMEVHHMTVPKFKIDSNYVGTPPPLEVSITNINDNIDQTFLTDLVQKYGDLDELTIFYHRRTSKHLGLGRAVFQHVEAARACVDKLNSTSVMGKVLNVFLDAFGSVVRQMADDLSDDLPVRLDRPYRRPSPSSSRRSSVTEPPEPPEPPPPAPEPGLLAELERPPSPLRNGWHSLPAPSPPPPPAGDEETRPDLDSRIAQLLKRKTRNGLMPCFAEMLDSEGESGGSADGSESEGENGGPPPEPLSETPSPFLSRELYLRSCEDAAWERGGWAADSARRGSLEGVKTIGELHRRLGGLSVGGRRRRRRSSRRLSEPSDPPPPPPPPPPMEDGRLGCPPPGFPPVPPPGFPPPPPGFPPPPPGGVALQTGWGQPWPYFCPPPGPGFTAFPPPPPPEYLMEEEPQPTEAEVLTPETLAQRTLDEVVLELKQILKRDFNKKMIENTAYKQLEQWWDRQQEQHKAREAGSRTGVPPPPSVPSLERSDLTSLLENSRGSLTGAGFGLGFRMSLPKMPSFRRKIVPPSPPPAPDSDSHMAADSDSDSGPEPEPAPAPAPATRLVVDIAEDEPAVAMKVKPDEDADSQTASADEAKSSVEPTDQAKEQLEEAEEKPASPELAAASPVKPSEVETKASRIDSAIEAVLAEKPVEKTETEGEMEMEVDEPADAKASNSPWEEHSYFRPPSPPAPSREEIQAALLADHGYTRPLSPVAPPAAPKPEPKPEPEPIPEPVQGRRKRKYTRRAVVPEPTFKKRDIMSEMALLYEFLTRGLTVEDIEYLHCSYENLLSDDQSSYWLNDTHWVDHAATDRPEKRRKLAEPPAHSTGSARTEGYYRVSAKEKAKHKYHFGRQLAESTVAQSSLQPQQVTTAPDQKAKAATAASISREARSNQRRILTVLGAATESELLKFNQLKFRKKQLKFGKSAIHDWGLFALEPIAADEMVIEYVGQHVRQSVADQRELVYERQGIGSSYLFRIDRDNIIDATKCGNLARFINHSCTPNCYAKIVSLEGQKKIVIYSKQPIGVNEEITYDYKFPYEEDKIPCLCGTLHCRGFLN</sequence>
<keyword evidence="3 19" id="KW-0489">Methyltransferase</keyword>
<dbReference type="Pfam" id="PF00076">
    <property type="entry name" value="RRM_1"/>
    <property type="match status" value="1"/>
</dbReference>
<evidence type="ECO:0000313" key="20">
    <source>
        <dbReference type="Proteomes" id="UP000440578"/>
    </source>
</evidence>
<dbReference type="Gene3D" id="3.30.70.330">
    <property type="match status" value="1"/>
</dbReference>
<keyword evidence="9" id="KW-0804">Transcription</keyword>
<dbReference type="EMBL" id="VIIS01000507">
    <property type="protein sequence ID" value="KAF0308203.1"/>
    <property type="molecule type" value="Genomic_DNA"/>
</dbReference>
<feature type="compositionally biased region" description="Polar residues" evidence="15">
    <location>
        <begin position="582"/>
        <end position="592"/>
    </location>
</feature>
<feature type="region of interest" description="Disordered" evidence="15">
    <location>
        <begin position="901"/>
        <end position="925"/>
    </location>
</feature>
<feature type="region of interest" description="Disordered" evidence="15">
    <location>
        <begin position="552"/>
        <end position="784"/>
    </location>
</feature>
<dbReference type="InterPro" id="IPR001214">
    <property type="entry name" value="SET_dom"/>
</dbReference>
<feature type="compositionally biased region" description="Low complexity" evidence="15">
    <location>
        <begin position="227"/>
        <end position="239"/>
    </location>
</feature>
<dbReference type="SUPFAM" id="SSF54928">
    <property type="entry name" value="RNA-binding domain, RBD"/>
    <property type="match status" value="1"/>
</dbReference>
<dbReference type="OrthoDB" id="308383at2759"/>
<dbReference type="InterPro" id="IPR035979">
    <property type="entry name" value="RBD_domain_sf"/>
</dbReference>
<dbReference type="GO" id="GO:0003723">
    <property type="term" value="F:RNA binding"/>
    <property type="evidence" value="ECO:0007669"/>
    <property type="project" value="UniProtKB-UniRule"/>
</dbReference>
<protein>
    <recommendedName>
        <fullName evidence="2">[histone H3]-lysine(4) N-trimethyltransferase</fullName>
        <ecNumber evidence="2">2.1.1.354</ecNumber>
    </recommendedName>
</protein>
<dbReference type="InterPro" id="IPR037841">
    <property type="entry name" value="SET_SETD1A/B"/>
</dbReference>
<evidence type="ECO:0000256" key="5">
    <source>
        <dbReference type="ARBA" id="ARBA00022691"/>
    </source>
</evidence>
<keyword evidence="4 19" id="KW-0808">Transferase</keyword>
<feature type="compositionally biased region" description="Basic residues" evidence="15">
    <location>
        <begin position="400"/>
        <end position="409"/>
    </location>
</feature>
<feature type="compositionally biased region" description="Polar residues" evidence="15">
    <location>
        <begin position="950"/>
        <end position="960"/>
    </location>
</feature>
<dbReference type="PANTHER" id="PTHR45814:SF2">
    <property type="entry name" value="HISTONE-LYSINE N-METHYLTRANSFERASE SETD1"/>
    <property type="match status" value="1"/>
</dbReference>
<feature type="compositionally biased region" description="Pro residues" evidence="15">
    <location>
        <begin position="434"/>
        <end position="460"/>
    </location>
</feature>
<dbReference type="GO" id="GO:0032259">
    <property type="term" value="P:methylation"/>
    <property type="evidence" value="ECO:0007669"/>
    <property type="project" value="UniProtKB-KW"/>
</dbReference>
<evidence type="ECO:0000259" key="18">
    <source>
        <dbReference type="PROSITE" id="PS50868"/>
    </source>
</evidence>
<comment type="catalytic activity">
    <reaction evidence="12">
        <text>N(6)-methyl-L-lysyl(4)-[histone H3] + S-adenosyl-L-methionine = N(6),N(6)-dimethyl-L-lysyl(4)-[histone H3] + S-adenosyl-L-homocysteine + H(+)</text>
        <dbReference type="Rhea" id="RHEA:60268"/>
        <dbReference type="Rhea" id="RHEA-COMP:15540"/>
        <dbReference type="Rhea" id="RHEA-COMP:15543"/>
        <dbReference type="ChEBI" id="CHEBI:15378"/>
        <dbReference type="ChEBI" id="CHEBI:57856"/>
        <dbReference type="ChEBI" id="CHEBI:59789"/>
        <dbReference type="ChEBI" id="CHEBI:61929"/>
        <dbReference type="ChEBI" id="CHEBI:61976"/>
    </reaction>
</comment>
<gene>
    <name evidence="19" type="primary">Set1_2</name>
    <name evidence="19" type="ORF">FJT64_020545</name>
</gene>
<evidence type="ECO:0000256" key="15">
    <source>
        <dbReference type="SAM" id="MobiDB-lite"/>
    </source>
</evidence>
<name>A0A6A4WQ77_AMPAM</name>
<feature type="region of interest" description="Disordered" evidence="15">
    <location>
        <begin position="950"/>
        <end position="976"/>
    </location>
</feature>
<feature type="compositionally biased region" description="Low complexity" evidence="15">
    <location>
        <begin position="961"/>
        <end position="974"/>
    </location>
</feature>
<keyword evidence="8" id="KW-0805">Transcription regulation</keyword>
<evidence type="ECO:0000256" key="8">
    <source>
        <dbReference type="ARBA" id="ARBA00023015"/>
    </source>
</evidence>
<dbReference type="Gene3D" id="2.170.270.10">
    <property type="entry name" value="SET domain"/>
    <property type="match status" value="1"/>
</dbReference>
<feature type="region of interest" description="Disordered" evidence="15">
    <location>
        <begin position="217"/>
        <end position="290"/>
    </location>
</feature>
<feature type="compositionally biased region" description="Pro residues" evidence="15">
    <location>
        <begin position="415"/>
        <end position="427"/>
    </location>
</feature>
<evidence type="ECO:0000256" key="1">
    <source>
        <dbReference type="ARBA" id="ARBA00004123"/>
    </source>
</evidence>
<reference evidence="19 20" key="1">
    <citation type="submission" date="2019-07" db="EMBL/GenBank/DDBJ databases">
        <title>Draft genome assembly of a fouling barnacle, Amphibalanus amphitrite (Darwin, 1854): The first reference genome for Thecostraca.</title>
        <authorList>
            <person name="Kim W."/>
        </authorList>
    </citation>
    <scope>NUCLEOTIDE SEQUENCE [LARGE SCALE GENOMIC DNA]</scope>
    <source>
        <strain evidence="19">SNU_AA5</strain>
        <tissue evidence="19">Soma without cirri and trophi</tissue>
    </source>
</reference>
<evidence type="ECO:0000256" key="4">
    <source>
        <dbReference type="ARBA" id="ARBA00022679"/>
    </source>
</evidence>
<feature type="compositionally biased region" description="Pro residues" evidence="15">
    <location>
        <begin position="474"/>
        <end position="493"/>
    </location>
</feature>
<dbReference type="InterPro" id="IPR024657">
    <property type="entry name" value="COMPASS_Set1_N-SET"/>
</dbReference>
<feature type="compositionally biased region" description="Basic and acidic residues" evidence="15">
    <location>
        <begin position="684"/>
        <end position="708"/>
    </location>
</feature>
<evidence type="ECO:0000256" key="6">
    <source>
        <dbReference type="ARBA" id="ARBA00022853"/>
    </source>
</evidence>
<accession>A0A6A4WQ77</accession>
<dbReference type="InterPro" id="IPR046341">
    <property type="entry name" value="SET_dom_sf"/>
</dbReference>
<feature type="domain" description="RRM" evidence="16">
    <location>
        <begin position="123"/>
        <end position="196"/>
    </location>
</feature>
<dbReference type="GO" id="GO:0140999">
    <property type="term" value="F:histone H3K4 trimethyltransferase activity"/>
    <property type="evidence" value="ECO:0007669"/>
    <property type="project" value="UniProtKB-EC"/>
</dbReference>
<evidence type="ECO:0000256" key="7">
    <source>
        <dbReference type="ARBA" id="ARBA00022884"/>
    </source>
</evidence>
<comment type="catalytic activity">
    <reaction evidence="11">
        <text>L-lysyl(4)-[histone H3] + 3 S-adenosyl-L-methionine = N(6),N(6),N(6)-trimethyl-L-lysyl(4)-[histone H3] + 3 S-adenosyl-L-homocysteine + 3 H(+)</text>
        <dbReference type="Rhea" id="RHEA:60260"/>
        <dbReference type="Rhea" id="RHEA-COMP:15537"/>
        <dbReference type="Rhea" id="RHEA-COMP:15547"/>
        <dbReference type="ChEBI" id="CHEBI:15378"/>
        <dbReference type="ChEBI" id="CHEBI:29969"/>
        <dbReference type="ChEBI" id="CHEBI:57856"/>
        <dbReference type="ChEBI" id="CHEBI:59789"/>
        <dbReference type="ChEBI" id="CHEBI:61961"/>
        <dbReference type="EC" id="2.1.1.354"/>
    </reaction>
</comment>
<dbReference type="AlphaFoldDB" id="A0A6A4WQ77"/>
<evidence type="ECO:0000259" key="16">
    <source>
        <dbReference type="PROSITE" id="PS50102"/>
    </source>
</evidence>
<feature type="compositionally biased region" description="Basic and acidic residues" evidence="15">
    <location>
        <begin position="552"/>
        <end position="563"/>
    </location>
</feature>
<evidence type="ECO:0000256" key="14">
    <source>
        <dbReference type="PROSITE-ProRule" id="PRU00176"/>
    </source>
</evidence>
<evidence type="ECO:0000256" key="11">
    <source>
        <dbReference type="ARBA" id="ARBA00047571"/>
    </source>
</evidence>
<dbReference type="Pfam" id="PF00856">
    <property type="entry name" value="SET"/>
    <property type="match status" value="1"/>
</dbReference>
<comment type="subcellular location">
    <subcellularLocation>
        <location evidence="1">Nucleus</location>
    </subcellularLocation>
</comment>
<dbReference type="PROSITE" id="PS50280">
    <property type="entry name" value="SET"/>
    <property type="match status" value="1"/>
</dbReference>
<proteinExistence type="predicted"/>
<evidence type="ECO:0000256" key="2">
    <source>
        <dbReference type="ARBA" id="ARBA00012182"/>
    </source>
</evidence>
<dbReference type="SMART" id="SM00317">
    <property type="entry name" value="SET"/>
    <property type="match status" value="1"/>
</dbReference>
<evidence type="ECO:0000256" key="9">
    <source>
        <dbReference type="ARBA" id="ARBA00023163"/>
    </source>
</evidence>
<comment type="caution">
    <text evidence="19">The sequence shown here is derived from an EMBL/GenBank/DDBJ whole genome shotgun (WGS) entry which is preliminary data.</text>
</comment>
<evidence type="ECO:0000313" key="19">
    <source>
        <dbReference type="EMBL" id="KAF0308203.1"/>
    </source>
</evidence>
<dbReference type="Pfam" id="PF11764">
    <property type="entry name" value="N-SET"/>
    <property type="match status" value="1"/>
</dbReference>
<dbReference type="Proteomes" id="UP000440578">
    <property type="component" value="Unassembled WGS sequence"/>
</dbReference>
<feature type="compositionally biased region" description="Basic residues" evidence="15">
    <location>
        <begin position="12"/>
        <end position="38"/>
    </location>
</feature>
<dbReference type="InterPro" id="IPR000504">
    <property type="entry name" value="RRM_dom"/>
</dbReference>
<feature type="region of interest" description="Disordered" evidence="15">
    <location>
        <begin position="367"/>
        <end position="506"/>
    </location>
</feature>
<dbReference type="InterPro" id="IPR044570">
    <property type="entry name" value="Set1-like"/>
</dbReference>
<feature type="compositionally biased region" description="Pro residues" evidence="15">
    <location>
        <begin position="240"/>
        <end position="252"/>
    </location>
</feature>
<dbReference type="GO" id="GO:0048188">
    <property type="term" value="C:Set1C/COMPASS complex"/>
    <property type="evidence" value="ECO:0007669"/>
    <property type="project" value="InterPro"/>
</dbReference>
<dbReference type="CDD" id="cd19169">
    <property type="entry name" value="SET_SETD1"/>
    <property type="match status" value="1"/>
</dbReference>